<gene>
    <name evidence="2" type="ORF">INT47_005224</name>
</gene>
<keyword evidence="3" id="KW-1185">Reference proteome</keyword>
<feature type="region of interest" description="Disordered" evidence="1">
    <location>
        <begin position="62"/>
        <end position="83"/>
    </location>
</feature>
<evidence type="ECO:0000313" key="2">
    <source>
        <dbReference type="EMBL" id="KAG2204433.1"/>
    </source>
</evidence>
<organism evidence="2 3">
    <name type="scientific">Mucor saturninus</name>
    <dbReference type="NCBI Taxonomy" id="64648"/>
    <lineage>
        <taxon>Eukaryota</taxon>
        <taxon>Fungi</taxon>
        <taxon>Fungi incertae sedis</taxon>
        <taxon>Mucoromycota</taxon>
        <taxon>Mucoromycotina</taxon>
        <taxon>Mucoromycetes</taxon>
        <taxon>Mucorales</taxon>
        <taxon>Mucorineae</taxon>
        <taxon>Mucoraceae</taxon>
        <taxon>Mucor</taxon>
    </lineage>
</organism>
<name>A0A8H7R703_9FUNG</name>
<dbReference type="EMBL" id="JAEPRD010000044">
    <property type="protein sequence ID" value="KAG2204433.1"/>
    <property type="molecule type" value="Genomic_DNA"/>
</dbReference>
<dbReference type="OrthoDB" id="2272471at2759"/>
<proteinExistence type="predicted"/>
<evidence type="ECO:0000313" key="3">
    <source>
        <dbReference type="Proteomes" id="UP000603453"/>
    </source>
</evidence>
<sequence>MFLKRKEEKPSNWSEMCSEFIKVVLRRRTSKHHHRLLNDPNLCLDQLSEFQKSYVSFPEFSDSTISTESSDSNQSWASASTTS</sequence>
<comment type="caution">
    <text evidence="2">The sequence shown here is derived from an EMBL/GenBank/DDBJ whole genome shotgun (WGS) entry which is preliminary data.</text>
</comment>
<dbReference type="Proteomes" id="UP000603453">
    <property type="component" value="Unassembled WGS sequence"/>
</dbReference>
<protein>
    <submittedName>
        <fullName evidence="2">Uncharacterized protein</fullName>
    </submittedName>
</protein>
<accession>A0A8H7R703</accession>
<reference evidence="2" key="1">
    <citation type="submission" date="2020-12" db="EMBL/GenBank/DDBJ databases">
        <title>Metabolic potential, ecology and presence of endohyphal bacteria is reflected in genomic diversity of Mucoromycotina.</title>
        <authorList>
            <person name="Muszewska A."/>
            <person name="Okrasinska A."/>
            <person name="Steczkiewicz K."/>
            <person name="Drgas O."/>
            <person name="Orlowska M."/>
            <person name="Perlinska-Lenart U."/>
            <person name="Aleksandrzak-Piekarczyk T."/>
            <person name="Szatraj K."/>
            <person name="Zielenkiewicz U."/>
            <person name="Pilsyk S."/>
            <person name="Malc E."/>
            <person name="Mieczkowski P."/>
            <person name="Kruszewska J.S."/>
            <person name="Biernat P."/>
            <person name="Pawlowska J."/>
        </authorList>
    </citation>
    <scope>NUCLEOTIDE SEQUENCE</scope>
    <source>
        <strain evidence="2">WA0000017839</strain>
    </source>
</reference>
<dbReference type="AlphaFoldDB" id="A0A8H7R703"/>
<evidence type="ECO:0000256" key="1">
    <source>
        <dbReference type="SAM" id="MobiDB-lite"/>
    </source>
</evidence>